<evidence type="ECO:0000256" key="2">
    <source>
        <dbReference type="SAM" id="Phobius"/>
    </source>
</evidence>
<keyword evidence="2" id="KW-0472">Membrane</keyword>
<evidence type="ECO:0000313" key="3">
    <source>
        <dbReference type="EMBL" id="KKY31095.1"/>
    </source>
</evidence>
<protein>
    <submittedName>
        <fullName evidence="3">Uncharacterized protein</fullName>
    </submittedName>
</protein>
<keyword evidence="2" id="KW-1133">Transmembrane helix</keyword>
<dbReference type="EMBL" id="LCUC01000416">
    <property type="protein sequence ID" value="KKY31095.1"/>
    <property type="molecule type" value="Genomic_DNA"/>
</dbReference>
<accession>A0A0G2HSH3</accession>
<reference evidence="3 4" key="2">
    <citation type="submission" date="2015-05" db="EMBL/GenBank/DDBJ databases">
        <authorList>
            <person name="Morales-Cruz A."/>
            <person name="Amrine K.C."/>
            <person name="Cantu D."/>
        </authorList>
    </citation>
    <scope>NUCLEOTIDE SEQUENCE [LARGE SCALE GENOMIC DNA]</scope>
    <source>
        <strain evidence="3">DA912</strain>
    </source>
</reference>
<keyword evidence="4" id="KW-1185">Reference proteome</keyword>
<dbReference type="Proteomes" id="UP000034680">
    <property type="component" value="Unassembled WGS sequence"/>
</dbReference>
<comment type="caution">
    <text evidence="3">The sequence shown here is derived from an EMBL/GenBank/DDBJ whole genome shotgun (WGS) entry which is preliminary data.</text>
</comment>
<organism evidence="3 4">
    <name type="scientific">Diaporthe ampelina</name>
    <dbReference type="NCBI Taxonomy" id="1214573"/>
    <lineage>
        <taxon>Eukaryota</taxon>
        <taxon>Fungi</taxon>
        <taxon>Dikarya</taxon>
        <taxon>Ascomycota</taxon>
        <taxon>Pezizomycotina</taxon>
        <taxon>Sordariomycetes</taxon>
        <taxon>Sordariomycetidae</taxon>
        <taxon>Diaporthales</taxon>
        <taxon>Diaporthaceae</taxon>
        <taxon>Diaporthe</taxon>
    </lineage>
</organism>
<keyword evidence="2" id="KW-0812">Transmembrane</keyword>
<dbReference type="OrthoDB" id="5227451at2759"/>
<proteinExistence type="predicted"/>
<reference evidence="3 4" key="1">
    <citation type="submission" date="2015-05" db="EMBL/GenBank/DDBJ databases">
        <title>Distinctive expansion of gene families associated with plant cell wall degradation and secondary metabolism in the genomes of grapevine trunk pathogens.</title>
        <authorList>
            <person name="Lawrence D.P."/>
            <person name="Travadon R."/>
            <person name="Rolshausen P.E."/>
            <person name="Baumgartner K."/>
        </authorList>
    </citation>
    <scope>NUCLEOTIDE SEQUENCE [LARGE SCALE GENOMIC DNA]</scope>
    <source>
        <strain evidence="3">DA912</strain>
    </source>
</reference>
<name>A0A0G2HSH3_9PEZI</name>
<feature type="transmembrane region" description="Helical" evidence="2">
    <location>
        <begin position="37"/>
        <end position="57"/>
    </location>
</feature>
<feature type="region of interest" description="Disordered" evidence="1">
    <location>
        <begin position="1"/>
        <end position="23"/>
    </location>
</feature>
<evidence type="ECO:0000256" key="1">
    <source>
        <dbReference type="SAM" id="MobiDB-lite"/>
    </source>
</evidence>
<evidence type="ECO:0000313" key="4">
    <source>
        <dbReference type="Proteomes" id="UP000034680"/>
    </source>
</evidence>
<dbReference type="AlphaFoldDB" id="A0A0G2HSH3"/>
<sequence>MHIPKNSSHYHHGHTGGTDSSPDARYELINNPITYEIALMVFVIAFAMLMLHIAGWVQSWTDADGCCGDYREKEGEEEEGEARPLNLALTADGRLLDNESGGQHRQYGTFYIDNGSWYDADGTEMSYDEWMVAVYDPLD</sequence>
<gene>
    <name evidence="3" type="ORF">UCDDA912_g08973</name>
</gene>